<protein>
    <submittedName>
        <fullName evidence="2">PBS lyase HEAT domain protein repeat-containing protein</fullName>
    </submittedName>
</protein>
<dbReference type="OrthoDB" id="3661251at2"/>
<organism evidence="2 3">
    <name type="scientific">Pseudodesulfovibrio profundus</name>
    <dbReference type="NCBI Taxonomy" id="57320"/>
    <lineage>
        <taxon>Bacteria</taxon>
        <taxon>Pseudomonadati</taxon>
        <taxon>Thermodesulfobacteriota</taxon>
        <taxon>Desulfovibrionia</taxon>
        <taxon>Desulfovibrionales</taxon>
        <taxon>Desulfovibrionaceae</taxon>
    </lineage>
</organism>
<dbReference type="KEGG" id="pprf:DPRO_0987"/>
<reference evidence="3" key="1">
    <citation type="submission" date="2017-09" db="EMBL/GenBank/DDBJ databases">
        <authorList>
            <person name="Regsiter A."/>
            <person name="William W."/>
        </authorList>
    </citation>
    <scope>NUCLEOTIDE SEQUENCE [LARGE SCALE GENOMIC DNA]</scope>
    <source>
        <strain evidence="3">500-1</strain>
    </source>
</reference>
<evidence type="ECO:0000313" key="2">
    <source>
        <dbReference type="EMBL" id="SOB57874.1"/>
    </source>
</evidence>
<dbReference type="Pfam" id="PF13646">
    <property type="entry name" value="HEAT_2"/>
    <property type="match status" value="3"/>
</dbReference>
<dbReference type="EMBL" id="LT907975">
    <property type="protein sequence ID" value="SOB57874.1"/>
    <property type="molecule type" value="Genomic_DNA"/>
</dbReference>
<proteinExistence type="predicted"/>
<dbReference type="InterPro" id="IPR004155">
    <property type="entry name" value="PBS_lyase_HEAT"/>
</dbReference>
<dbReference type="RefSeq" id="WP_097011052.1">
    <property type="nucleotide sequence ID" value="NZ_LT907975.1"/>
</dbReference>
<sequence>MAECTEYLALLNSEDKEVIREGAFRAGENNCVEAVDQLAKLLLTNHLGIQEAADSSLRMIGGKETVRAVLPLLRSDEAPVRNLSMDILREVGCQDMPSLIELVHDEDPDIRIFAADILGSTDSLLAVEPLCDALLKDPEVNVRYQAAVSLGELGMDEAAPCLNKAINDEEWVQYSVIEALTKIGHASSVDALVKTLDSASDLVASMIIDSLGEMGNVKAVSMLLKRIDNSHTALRNKIVKSVVKILGGKSLTLLSDEERARFREYLLVALEDEDEETQDAAIQGLAYVGGEKASEGMLKIAQSLDPDVDHERLAVTIDSLSHIGVTDALKKGVFDEDQKVAQVAVQVLSRISPNACTEDLEVCNLLIDAFWRVGLQVQRQIVAIAAEQANESSKDFFIRILEEHTDGTVLKSAAYLLGEKLQLEECAHLIFPLLGHQYDDVKEAALDACIAIGTTEVQDRFKEMFESEDPLNRLMATYALSRIDAQDNIAILKKALEDEIPDIRKVAVEAMAEGCQVDDDWRALVLGRLNDESKDVRLTVVEILGKCFNESFVKELVGALDDEDDWVKIRAVDALSEHRCQEAVGKLIEMLDNPNRFVVMKVIESLGIIGGSDAFRALLAITDSDEYELVSAAENAINNIQDSQE</sequence>
<name>A0A2C8F651_9BACT</name>
<dbReference type="GO" id="GO:0016491">
    <property type="term" value="F:oxidoreductase activity"/>
    <property type="evidence" value="ECO:0007669"/>
    <property type="project" value="TreeGrafter"/>
</dbReference>
<dbReference type="Proteomes" id="UP000219215">
    <property type="component" value="Chromosome DPRO"/>
</dbReference>
<dbReference type="InterPro" id="IPR016024">
    <property type="entry name" value="ARM-type_fold"/>
</dbReference>
<dbReference type="InterPro" id="IPR021133">
    <property type="entry name" value="HEAT_type_2"/>
</dbReference>
<accession>A0A2C8F651</accession>
<evidence type="ECO:0000256" key="1">
    <source>
        <dbReference type="ARBA" id="ARBA00045876"/>
    </source>
</evidence>
<dbReference type="PROSITE" id="PS50077">
    <property type="entry name" value="HEAT_REPEAT"/>
    <property type="match status" value="1"/>
</dbReference>
<keyword evidence="3" id="KW-1185">Reference proteome</keyword>
<dbReference type="AlphaFoldDB" id="A0A2C8F651"/>
<dbReference type="InterPro" id="IPR011989">
    <property type="entry name" value="ARM-like"/>
</dbReference>
<dbReference type="SUPFAM" id="SSF48371">
    <property type="entry name" value="ARM repeat"/>
    <property type="match status" value="1"/>
</dbReference>
<dbReference type="GO" id="GO:0016829">
    <property type="term" value="F:lyase activity"/>
    <property type="evidence" value="ECO:0007669"/>
    <property type="project" value="UniProtKB-KW"/>
</dbReference>
<comment type="function">
    <text evidence="1">Catalyzes the hydroxylation of the N(6)-(4-aminobutyl)-L-lysine intermediate produced by deoxyhypusine synthase/DHPS on a critical lysine of the eukaryotic translation initiation factor 5A/eIF-5A. This is the second step of the post-translational modification of that lysine into an unusual amino acid residue named hypusine. Hypusination is unique to mature eIF-5A factor and is essential for its function.</text>
</comment>
<gene>
    <name evidence="2" type="ORF">DPRO_0987</name>
</gene>
<keyword evidence="2" id="KW-0456">Lyase</keyword>
<dbReference type="Gene3D" id="1.25.10.10">
    <property type="entry name" value="Leucine-rich Repeat Variant"/>
    <property type="match status" value="5"/>
</dbReference>
<dbReference type="PANTHER" id="PTHR12697">
    <property type="entry name" value="PBS LYASE HEAT-LIKE PROTEIN"/>
    <property type="match status" value="1"/>
</dbReference>
<dbReference type="PANTHER" id="PTHR12697:SF5">
    <property type="entry name" value="DEOXYHYPUSINE HYDROXYLASE"/>
    <property type="match status" value="1"/>
</dbReference>
<evidence type="ECO:0000313" key="3">
    <source>
        <dbReference type="Proteomes" id="UP000219215"/>
    </source>
</evidence>
<dbReference type="SMART" id="SM00567">
    <property type="entry name" value="EZ_HEAT"/>
    <property type="match status" value="9"/>
</dbReference>